<dbReference type="SMART" id="SM00185">
    <property type="entry name" value="ARM"/>
    <property type="match status" value="7"/>
</dbReference>
<dbReference type="Proteomes" id="UP000736164">
    <property type="component" value="Unassembled WGS sequence"/>
</dbReference>
<feature type="region of interest" description="Disordered" evidence="6">
    <location>
        <begin position="1023"/>
        <end position="1078"/>
    </location>
</feature>
<dbReference type="Pfam" id="PF05923">
    <property type="entry name" value="APC_r"/>
    <property type="match status" value="1"/>
</dbReference>
<feature type="compositionally biased region" description="Polar residues" evidence="6">
    <location>
        <begin position="1049"/>
        <end position="1059"/>
    </location>
</feature>
<dbReference type="InterPro" id="IPR016024">
    <property type="entry name" value="ARM-type_fold"/>
</dbReference>
<dbReference type="InterPro" id="IPR000225">
    <property type="entry name" value="Armadillo"/>
</dbReference>
<feature type="compositionally biased region" description="Basic and acidic residues" evidence="6">
    <location>
        <begin position="1573"/>
        <end position="1597"/>
    </location>
</feature>
<feature type="compositionally biased region" description="Polar residues" evidence="6">
    <location>
        <begin position="1023"/>
        <end position="1042"/>
    </location>
</feature>
<dbReference type="GO" id="GO:0008013">
    <property type="term" value="F:beta-catenin binding"/>
    <property type="evidence" value="ECO:0007669"/>
    <property type="project" value="InterPro"/>
</dbReference>
<keyword evidence="3" id="KW-0677">Repeat</keyword>
<comment type="caution">
    <text evidence="8">The sequence shown here is derived from an EMBL/GenBank/DDBJ whole genome shotgun (WGS) entry which is preliminary data.</text>
</comment>
<evidence type="ECO:0000256" key="4">
    <source>
        <dbReference type="ARBA" id="ARBA00023054"/>
    </source>
</evidence>
<feature type="compositionally biased region" description="Polar residues" evidence="6">
    <location>
        <begin position="1837"/>
        <end position="1855"/>
    </location>
</feature>
<dbReference type="InterPro" id="IPR009234">
    <property type="entry name" value="APC_basic_dom"/>
</dbReference>
<feature type="compositionally biased region" description="Polar residues" evidence="6">
    <location>
        <begin position="1671"/>
        <end position="1685"/>
    </location>
</feature>
<dbReference type="Pfam" id="PF05924">
    <property type="entry name" value="SAMP"/>
    <property type="match status" value="2"/>
</dbReference>
<feature type="domain" description="Adenomatous polyposis coli protein basic" evidence="7">
    <location>
        <begin position="1615"/>
        <end position="1970"/>
    </location>
</feature>
<dbReference type="InterPro" id="IPR026818">
    <property type="entry name" value="Apc_fam"/>
</dbReference>
<feature type="compositionally biased region" description="Polar residues" evidence="6">
    <location>
        <begin position="1646"/>
        <end position="1661"/>
    </location>
</feature>
<dbReference type="Pfam" id="PF16629">
    <property type="entry name" value="Arm_APC_u3"/>
    <property type="match status" value="1"/>
</dbReference>
<evidence type="ECO:0000256" key="5">
    <source>
        <dbReference type="PROSITE-ProRule" id="PRU00259"/>
    </source>
</evidence>
<dbReference type="PROSITE" id="PS50176">
    <property type="entry name" value="ARM_REPEAT"/>
    <property type="match status" value="1"/>
</dbReference>
<feature type="repeat" description="ARM" evidence="5">
    <location>
        <begin position="441"/>
        <end position="483"/>
    </location>
</feature>
<feature type="region of interest" description="Disordered" evidence="6">
    <location>
        <begin position="1426"/>
        <end position="1464"/>
    </location>
</feature>
<feature type="region of interest" description="Disordered" evidence="6">
    <location>
        <begin position="620"/>
        <end position="650"/>
    </location>
</feature>
<name>A0A8J7NQI2_ATRSP</name>
<feature type="region of interest" description="Disordered" evidence="6">
    <location>
        <begin position="1151"/>
        <end position="1184"/>
    </location>
</feature>
<feature type="compositionally biased region" description="Low complexity" evidence="6">
    <location>
        <begin position="1964"/>
        <end position="1976"/>
    </location>
</feature>
<feature type="region of interest" description="Disordered" evidence="6">
    <location>
        <begin position="899"/>
        <end position="921"/>
    </location>
</feature>
<dbReference type="GO" id="GO:0007399">
    <property type="term" value="P:nervous system development"/>
    <property type="evidence" value="ECO:0007669"/>
    <property type="project" value="TreeGrafter"/>
</dbReference>
<dbReference type="Pfam" id="PF05956">
    <property type="entry name" value="APC_basic"/>
    <property type="match status" value="1"/>
</dbReference>
<feature type="region of interest" description="Disordered" evidence="6">
    <location>
        <begin position="2098"/>
        <end position="2119"/>
    </location>
</feature>
<feature type="compositionally biased region" description="Low complexity" evidence="6">
    <location>
        <begin position="1692"/>
        <end position="1704"/>
    </location>
</feature>
<dbReference type="InterPro" id="IPR009224">
    <property type="entry name" value="SAMP"/>
</dbReference>
<feature type="non-terminal residue" evidence="8">
    <location>
        <position position="1"/>
    </location>
</feature>
<feature type="compositionally biased region" description="Polar residues" evidence="6">
    <location>
        <begin position="770"/>
        <end position="782"/>
    </location>
</feature>
<reference evidence="8" key="1">
    <citation type="journal article" date="2021" name="Cell">
        <title>Tracing the genetic footprints of vertebrate landing in non-teleost ray-finned fishes.</title>
        <authorList>
            <person name="Bi X."/>
            <person name="Wang K."/>
            <person name="Yang L."/>
            <person name="Pan H."/>
            <person name="Jiang H."/>
            <person name="Wei Q."/>
            <person name="Fang M."/>
            <person name="Yu H."/>
            <person name="Zhu C."/>
            <person name="Cai Y."/>
            <person name="He Y."/>
            <person name="Gan X."/>
            <person name="Zeng H."/>
            <person name="Yu D."/>
            <person name="Zhu Y."/>
            <person name="Jiang H."/>
            <person name="Qiu Q."/>
            <person name="Yang H."/>
            <person name="Zhang Y.E."/>
            <person name="Wang W."/>
            <person name="Zhu M."/>
            <person name="He S."/>
            <person name="Zhang G."/>
        </authorList>
    </citation>
    <scope>NUCLEOTIDE SEQUENCE</scope>
    <source>
        <strain evidence="8">Allg_001</strain>
    </source>
</reference>
<dbReference type="Pfam" id="PF00514">
    <property type="entry name" value="Arm"/>
    <property type="match status" value="2"/>
</dbReference>
<sequence length="2179" mass="238414">MHTALLQQLLPSPALCLRSSRAESSELQLLGLHGDWKGGKVWVGLRGTTHSCGKLSIPESENTACCAISEAPSDTGSKVEMVFWLLSMLATRDREEMSRTLLTMSSSQESCLAMRKSGCVPLLVQILHDGPGAGAGGGCSREARARASAALHNIVYSQPDEGQARREMRVLHVLEQIRAHCEGGWDWLETHRSPAGQEGSSTTGGCLIAISYCFLSSATPEPVEPQICQAMCAIMKLSFEEEYRRAMNELGGLQAVAELVQLDQELYGTPSEPLSLALRRYAGMALTNLTFGDVVNKAALCSKKSCLQAIVAQLASDSEELHQVVSSILRNLSWRADINSKKILREVGSVTALTTCALQATKESTLKSLLSALWNLSAHSTENKVAICSVDGALGFLVSTLTYKCQSNSLAIIESGGGILRNVSSLVATRDDYRQILRDHNCLQTLLQHLRSHSLTIVSNACGTLWNLSARSPKDQELLWDLGAVSMLRNLIHSKHKMIAMGSAAALRNLLTNRPPKYKDAAVVSPGSCMPSLYMRKQKALEAELDAKHLAETFDSIEKQQSPKLQSINKPLRHIESLAKDYASDSGCFDDDEAPNVSTSLDTGSFSMLSMFLNSSNFLQGQSRKKGSEPERDVDPQAEDGKKPQPADDEVSVAAEKLAKKITTTVAKIDKLVEDITMHTSSEDSFSLSSEDHFVDWQYGSDELHEARAKSCSPCRLSDTSSFARRERLSRAHALLRLKTAHTSLSTDSLNSGSTSDGYSGSKDQIRPSARTNMSLPNQSSTDAEDQCKEPPPPTPATEPTKLSSETNVPTIKLSPSYQHVPLIGSVAKFGVPRNPINSQGMRRQAWIPAINTGGIMKQPPVIQARSPTLSQLETLQKYSVENTPICFSRCSSLSSLSSADGALDGQSQSENELESDSSVEIIDVEECDLEKNEEESLEDLSESQLVVSEQKQCVSAGSPTSQPIEIPCHIKREKVFLRGVSPGRHEDMTPSSSSENYIHETPLVMSRCSSVSSLGSFESPSIASSIQSDPCSEMISGTISPSDLPDSPGQTMPPSRSKTPCYADASGQEAQTGGGGQWESNLRKLMEIADFKERFNLPPDLDTMIYFTVEKPTENFSCASSLSALPLHEHYIQKDVELKLMPLLHEKDNSPFNTAHGQREETGEERPLLGAENQADRYGEGNSDDDIEILKECINSAMPSKFRKVRTSLMSSLSTQVLSSQTRRSMQLPVYMLLPAQTNQMGSMRKTARPDKDFYHDDSSFTDSAEGTPVNLSSTTSLSDETLQYPMVTNQMNRVIKTVKQSAGMHQGQNNYGEYVHGNLAFQSMRHTTPTEEAIYCFYDDQMEAKREGGRKASTGRKQIKEANRNILIHAAASADRSINLQSKQKCITNKLKHNLIMDETPPCYSLSSSLSSLSDADLEEHQGKAQQVWVKSKRHTTSGHNRDASKNCGQNDEYSSSSSVSLDSEDDLLQKCITSAMPKQRRSLSARKRKSEKKQKLKKAEEGWNPARDQESDNMASDKDSDLNSIEWRAIQEGAHSIVTRLQAASKSREPSSESESVLSCMSGLSSFHTNQERSDKKKNVKEQGKGNKMPDGRNPRTQLDFAQRKPVPNLPVVFRGRTVIYMPNPKKETNNSQKPPLKKASPKTETPVKNPNLAQQRSRSLHRLGRANDSTELSLPKRSSTPPARIPKSTSSGSSQNSTPSRQPQKKLTSPSQSSKQIPKKDMKPTNSPTDKKTSPAASPSPKSPAHKKTQKSPVRIPFMQTPSRQPMASRTISPLVTNQPSPGISRQNTQLKRTLPANRLDLVRMSSTRSSSSESDRAGFLRQLTFIKESPSLLRQRSEIPSSRSVPTSKCASPRKMRPNAPAAFLCSSRCQELKGVGQGPRETQDEGQGQGAQGQRAALSRASSSDRGLSGVRPARRTSSESPCRAPQKNISGAWQRERDSFKRHSSSPHINILKRATSRSSILSSSSESSGKVKSEEDRKMQKQQEPRGRGKITWRRIRDEDVPHILKSTLPSTALPLVPSPEGQKPMPPLPGKLPTITLPPRKTSDATVQTEDFATNKTNSSTSPTIERAGEISEEAALFRKISTASSSSVSVQEGDANELPGSFKSQTTPCASHAIEGHNGGIGHFRQSSPSKAVRVTPFNYIPSPMACGSQSTQIRAPTLNEKPGERLEA</sequence>
<keyword evidence="2" id="KW-0879">Wnt signaling pathway</keyword>
<dbReference type="GO" id="GO:0001708">
    <property type="term" value="P:cell fate specification"/>
    <property type="evidence" value="ECO:0007669"/>
    <property type="project" value="TreeGrafter"/>
</dbReference>
<keyword evidence="4" id="KW-0175">Coiled coil</keyword>
<dbReference type="SUPFAM" id="SSF48371">
    <property type="entry name" value="ARM repeat"/>
    <property type="match status" value="1"/>
</dbReference>
<feature type="region of interest" description="Disordered" evidence="6">
    <location>
        <begin position="2019"/>
        <end position="2047"/>
    </location>
</feature>
<feature type="compositionally biased region" description="Basic and acidic residues" evidence="6">
    <location>
        <begin position="1158"/>
        <end position="1168"/>
    </location>
</feature>
<evidence type="ECO:0000256" key="3">
    <source>
        <dbReference type="ARBA" id="ARBA00022737"/>
    </source>
</evidence>
<feature type="non-terminal residue" evidence="8">
    <location>
        <position position="2179"/>
    </location>
</feature>
<dbReference type="FunFam" id="1.25.10.10:FF:000035">
    <property type="entry name" value="adenomatous polyposis coli protein 2"/>
    <property type="match status" value="1"/>
</dbReference>
<feature type="region of interest" description="Disordered" evidence="6">
    <location>
        <begin position="2154"/>
        <end position="2179"/>
    </location>
</feature>
<feature type="compositionally biased region" description="Basic and acidic residues" evidence="6">
    <location>
        <begin position="1977"/>
        <end position="1995"/>
    </location>
</feature>
<feature type="compositionally biased region" description="Polar residues" evidence="6">
    <location>
        <begin position="1764"/>
        <end position="1791"/>
    </location>
</feature>
<feature type="compositionally biased region" description="Acidic residues" evidence="6">
    <location>
        <begin position="912"/>
        <end position="921"/>
    </location>
</feature>
<feature type="region of interest" description="Disordered" evidence="6">
    <location>
        <begin position="1837"/>
        <end position="1862"/>
    </location>
</feature>
<dbReference type="PANTHER" id="PTHR12607">
    <property type="entry name" value="ADENOMATOUS POLYPOSIS COLI PROTEIN FAMILY"/>
    <property type="match status" value="1"/>
</dbReference>
<dbReference type="GO" id="GO:0120025">
    <property type="term" value="C:plasma membrane bounded cell projection"/>
    <property type="evidence" value="ECO:0007669"/>
    <property type="project" value="UniProtKB-ARBA"/>
</dbReference>
<feature type="region of interest" description="Disordered" evidence="6">
    <location>
        <begin position="1476"/>
        <end position="1523"/>
    </location>
</feature>
<feature type="region of interest" description="Disordered" evidence="6">
    <location>
        <begin position="1544"/>
        <end position="1791"/>
    </location>
</feature>
<dbReference type="Pfam" id="PF18797">
    <property type="entry name" value="APC_rep"/>
    <property type="match status" value="1"/>
</dbReference>
<dbReference type="GO" id="GO:0030877">
    <property type="term" value="C:beta-catenin destruction complex"/>
    <property type="evidence" value="ECO:0007669"/>
    <property type="project" value="TreeGrafter"/>
</dbReference>
<accession>A0A8J7NQI2</accession>
<feature type="compositionally biased region" description="Low complexity" evidence="6">
    <location>
        <begin position="1898"/>
        <end position="1916"/>
    </location>
</feature>
<evidence type="ECO:0000313" key="9">
    <source>
        <dbReference type="Proteomes" id="UP000736164"/>
    </source>
</evidence>
<feature type="region of interest" description="Disordered" evidence="6">
    <location>
        <begin position="1254"/>
        <end position="1278"/>
    </location>
</feature>
<feature type="region of interest" description="Disordered" evidence="6">
    <location>
        <begin position="746"/>
        <end position="807"/>
    </location>
</feature>
<dbReference type="GO" id="GO:0045295">
    <property type="term" value="F:gamma-catenin binding"/>
    <property type="evidence" value="ECO:0007669"/>
    <property type="project" value="TreeGrafter"/>
</dbReference>
<evidence type="ECO:0000259" key="7">
    <source>
        <dbReference type="Pfam" id="PF05956"/>
    </source>
</evidence>
<dbReference type="GO" id="GO:0008017">
    <property type="term" value="F:microtubule binding"/>
    <property type="evidence" value="ECO:0007669"/>
    <property type="project" value="InterPro"/>
</dbReference>
<evidence type="ECO:0000256" key="2">
    <source>
        <dbReference type="ARBA" id="ARBA00022687"/>
    </source>
</evidence>
<feature type="compositionally biased region" description="Polar residues" evidence="6">
    <location>
        <begin position="746"/>
        <end position="763"/>
    </location>
</feature>
<proteinExistence type="inferred from homology"/>
<dbReference type="GO" id="GO:0007026">
    <property type="term" value="P:negative regulation of microtubule depolymerization"/>
    <property type="evidence" value="ECO:0007669"/>
    <property type="project" value="TreeGrafter"/>
</dbReference>
<evidence type="ECO:0000256" key="1">
    <source>
        <dbReference type="ARBA" id="ARBA00009051"/>
    </source>
</evidence>
<feature type="compositionally biased region" description="Basic residues" evidence="6">
    <location>
        <begin position="1481"/>
        <end position="1499"/>
    </location>
</feature>
<feature type="compositionally biased region" description="Low complexity" evidence="6">
    <location>
        <begin position="1556"/>
        <end position="1565"/>
    </location>
</feature>
<dbReference type="EMBL" id="JAAWVO010029010">
    <property type="protein sequence ID" value="MBN3316395.1"/>
    <property type="molecule type" value="Genomic_DNA"/>
</dbReference>
<feature type="compositionally biased region" description="Basic and acidic residues" evidence="6">
    <location>
        <begin position="1722"/>
        <end position="1737"/>
    </location>
</feature>
<dbReference type="GO" id="GO:0005881">
    <property type="term" value="C:cytoplasmic microtubule"/>
    <property type="evidence" value="ECO:0007669"/>
    <property type="project" value="TreeGrafter"/>
</dbReference>
<comment type="similarity">
    <text evidence="1">Belongs to the adenomatous polyposis coli (APC) family.</text>
</comment>
<dbReference type="PANTHER" id="PTHR12607:SF3">
    <property type="entry name" value="ADENOMATOUS POLYPOSIS COLI PROTEIN 2"/>
    <property type="match status" value="1"/>
</dbReference>
<keyword evidence="9" id="KW-1185">Reference proteome</keyword>
<dbReference type="GO" id="GO:0007389">
    <property type="term" value="P:pattern specification process"/>
    <property type="evidence" value="ECO:0007669"/>
    <property type="project" value="TreeGrafter"/>
</dbReference>
<feature type="compositionally biased region" description="Basic and acidic residues" evidence="6">
    <location>
        <begin position="1500"/>
        <end position="1523"/>
    </location>
</feature>
<dbReference type="GO" id="GO:0090090">
    <property type="term" value="P:negative regulation of canonical Wnt signaling pathway"/>
    <property type="evidence" value="ECO:0007669"/>
    <property type="project" value="TreeGrafter"/>
</dbReference>
<dbReference type="GO" id="GO:0016342">
    <property type="term" value="C:catenin complex"/>
    <property type="evidence" value="ECO:0007669"/>
    <property type="project" value="TreeGrafter"/>
</dbReference>
<dbReference type="GO" id="GO:0016477">
    <property type="term" value="P:cell migration"/>
    <property type="evidence" value="ECO:0007669"/>
    <property type="project" value="TreeGrafter"/>
</dbReference>
<gene>
    <name evidence="8" type="primary">Apc2_0</name>
    <name evidence="8" type="ORF">GTO95_0017479</name>
</gene>
<dbReference type="Gene3D" id="1.25.10.10">
    <property type="entry name" value="Leucine-rich Repeat Variant"/>
    <property type="match status" value="1"/>
</dbReference>
<feature type="region of interest" description="Disordered" evidence="6">
    <location>
        <begin position="1880"/>
        <end position="2000"/>
    </location>
</feature>
<dbReference type="GO" id="GO:0016055">
    <property type="term" value="P:Wnt signaling pathway"/>
    <property type="evidence" value="ECO:0007669"/>
    <property type="project" value="UniProtKB-KW"/>
</dbReference>
<evidence type="ECO:0000256" key="6">
    <source>
        <dbReference type="SAM" id="MobiDB-lite"/>
    </source>
</evidence>
<dbReference type="InterPro" id="IPR041257">
    <property type="entry name" value="APC_rep"/>
</dbReference>
<dbReference type="InterPro" id="IPR011989">
    <property type="entry name" value="ARM-like"/>
</dbReference>
<protein>
    <submittedName>
        <fullName evidence="8">APCL protein</fullName>
    </submittedName>
</protein>
<feature type="compositionally biased region" description="Basic and acidic residues" evidence="6">
    <location>
        <begin position="626"/>
        <end position="646"/>
    </location>
</feature>
<evidence type="ECO:0000313" key="8">
    <source>
        <dbReference type="EMBL" id="MBN3316395.1"/>
    </source>
</evidence>
<dbReference type="InterPro" id="IPR009223">
    <property type="entry name" value="APC_rpt"/>
</dbReference>
<organism evidence="8 9">
    <name type="scientific">Atractosteus spatula</name>
    <name type="common">Alligator gar</name>
    <name type="synonym">Lepisosteus spatula</name>
    <dbReference type="NCBI Taxonomy" id="7917"/>
    <lineage>
        <taxon>Eukaryota</taxon>
        <taxon>Metazoa</taxon>
        <taxon>Chordata</taxon>
        <taxon>Craniata</taxon>
        <taxon>Vertebrata</taxon>
        <taxon>Euteleostomi</taxon>
        <taxon>Actinopterygii</taxon>
        <taxon>Neopterygii</taxon>
        <taxon>Holostei</taxon>
        <taxon>Semionotiformes</taxon>
        <taxon>Lepisosteidae</taxon>
        <taxon>Atractosteus</taxon>
    </lineage>
</organism>